<evidence type="ECO:0000313" key="1">
    <source>
        <dbReference type="EMBL" id="CAG8972385.1"/>
    </source>
</evidence>
<gene>
    <name evidence="1" type="ORF">HYALB_00007138</name>
</gene>
<evidence type="ECO:0000313" key="2">
    <source>
        <dbReference type="Proteomes" id="UP000701801"/>
    </source>
</evidence>
<dbReference type="EMBL" id="CAJVRM010000044">
    <property type="protein sequence ID" value="CAG8972385.1"/>
    <property type="molecule type" value="Genomic_DNA"/>
</dbReference>
<dbReference type="OrthoDB" id="3562136at2759"/>
<keyword evidence="2" id="KW-1185">Reference proteome</keyword>
<organism evidence="1 2">
    <name type="scientific">Hymenoscyphus albidus</name>
    <dbReference type="NCBI Taxonomy" id="595503"/>
    <lineage>
        <taxon>Eukaryota</taxon>
        <taxon>Fungi</taxon>
        <taxon>Dikarya</taxon>
        <taxon>Ascomycota</taxon>
        <taxon>Pezizomycotina</taxon>
        <taxon>Leotiomycetes</taxon>
        <taxon>Helotiales</taxon>
        <taxon>Helotiaceae</taxon>
        <taxon>Hymenoscyphus</taxon>
    </lineage>
</organism>
<dbReference type="Proteomes" id="UP000701801">
    <property type="component" value="Unassembled WGS sequence"/>
</dbReference>
<protein>
    <submittedName>
        <fullName evidence="1">Uncharacterized protein</fullName>
    </submittedName>
</protein>
<name>A0A9N9LFU4_9HELO</name>
<sequence length="175" mass="20232">MTTNPELRPEPCPYCKGALSTLQCPKAACGHCKSFTLPIPPLSWLLRYYPDVIPDWRIDRGTQQNPALSCKLCGLVAAKKKATNAESISDPARKKKEMERTIAELDSQFIANPERNDDRILQQMQMVKKSLLQRRLRDVKVNTDQISDKAYMDHWGIWGKGEYEIVEHRRHRFSY</sequence>
<reference evidence="1" key="1">
    <citation type="submission" date="2021-07" db="EMBL/GenBank/DDBJ databases">
        <authorList>
            <person name="Durling M."/>
        </authorList>
    </citation>
    <scope>NUCLEOTIDE SEQUENCE</scope>
</reference>
<comment type="caution">
    <text evidence="1">The sequence shown here is derived from an EMBL/GenBank/DDBJ whole genome shotgun (WGS) entry which is preliminary data.</text>
</comment>
<accession>A0A9N9LFU4</accession>
<dbReference type="AlphaFoldDB" id="A0A9N9LFU4"/>
<proteinExistence type="predicted"/>